<accession>A0ABW5Y168</accession>
<dbReference type="EMBL" id="JBHUOR010000095">
    <property type="protein sequence ID" value="MFD2869052.1"/>
    <property type="molecule type" value="Genomic_DNA"/>
</dbReference>
<name>A0ABW5Y168_9BACL</name>
<gene>
    <name evidence="1" type="ORF">ACFSY7_11165</name>
</gene>
<evidence type="ECO:0000313" key="2">
    <source>
        <dbReference type="Proteomes" id="UP001597568"/>
    </source>
</evidence>
<dbReference type="Proteomes" id="UP001597568">
    <property type="component" value="Unassembled WGS sequence"/>
</dbReference>
<protein>
    <submittedName>
        <fullName evidence="1">Uncharacterized protein</fullName>
    </submittedName>
</protein>
<keyword evidence="2" id="KW-1185">Reference proteome</keyword>
<reference evidence="2" key="1">
    <citation type="journal article" date="2019" name="Int. J. Syst. Evol. Microbiol.">
        <title>The Global Catalogue of Microorganisms (GCM) 10K type strain sequencing project: providing services to taxonomists for standard genome sequencing and annotation.</title>
        <authorList>
            <consortium name="The Broad Institute Genomics Platform"/>
            <consortium name="The Broad Institute Genome Sequencing Center for Infectious Disease"/>
            <person name="Wu L."/>
            <person name="Ma J."/>
        </authorList>
    </citation>
    <scope>NUCLEOTIDE SEQUENCE [LARGE SCALE GENOMIC DNA]</scope>
    <source>
        <strain evidence="2">KCTC 33522</strain>
    </source>
</reference>
<organism evidence="1 2">
    <name type="scientific">Kurthia populi</name>
    <dbReference type="NCBI Taxonomy" id="1562132"/>
    <lineage>
        <taxon>Bacteria</taxon>
        <taxon>Bacillati</taxon>
        <taxon>Bacillota</taxon>
        <taxon>Bacilli</taxon>
        <taxon>Bacillales</taxon>
        <taxon>Caryophanaceae</taxon>
        <taxon>Kurthia</taxon>
    </lineage>
</organism>
<evidence type="ECO:0000313" key="1">
    <source>
        <dbReference type="EMBL" id="MFD2869052.1"/>
    </source>
</evidence>
<sequence>MSIPFMCDVIVTSRDSHATDLDLDSELDLDKEKDKDLDKTI</sequence>
<proteinExistence type="predicted"/>
<comment type="caution">
    <text evidence="1">The sequence shown here is derived from an EMBL/GenBank/DDBJ whole genome shotgun (WGS) entry which is preliminary data.</text>
</comment>